<dbReference type="HAMAP" id="MF_00845">
    <property type="entry name" value="TetX_monooxygenase"/>
    <property type="match status" value="1"/>
</dbReference>
<feature type="binding site" evidence="5">
    <location>
        <position position="295"/>
    </location>
    <ligand>
        <name>FAD</name>
        <dbReference type="ChEBI" id="CHEBI:57692"/>
    </ligand>
</feature>
<feature type="domain" description="FAD-binding" evidence="6">
    <location>
        <begin position="4"/>
        <end position="323"/>
    </location>
</feature>
<evidence type="ECO:0000256" key="5">
    <source>
        <dbReference type="HAMAP-Rule" id="MF_00845"/>
    </source>
</evidence>
<dbReference type="PANTHER" id="PTHR46972">
    <property type="entry name" value="MONOOXYGENASE ASQM-RELATED"/>
    <property type="match status" value="1"/>
</dbReference>
<keyword evidence="5" id="KW-0963">Cytoplasm</keyword>
<comment type="subunit">
    <text evidence="5">Monomer.</text>
</comment>
<keyword evidence="8" id="KW-1185">Reference proteome</keyword>
<feature type="binding site" evidence="5">
    <location>
        <position position="40"/>
    </location>
    <ligand>
        <name>NADPH</name>
        <dbReference type="ChEBI" id="CHEBI:57783"/>
    </ligand>
</feature>
<evidence type="ECO:0000256" key="3">
    <source>
        <dbReference type="ARBA" id="ARBA00023002"/>
    </source>
</evidence>
<gene>
    <name evidence="7" type="ORF">BGL_1c13530</name>
</gene>
<proteinExistence type="inferred from homology"/>
<keyword evidence="5" id="KW-0521">NADP</keyword>
<comment type="similarity">
    <text evidence="5">Belongs to the aromatic-ring hydroxylase family. TetX subfamily.</text>
</comment>
<evidence type="ECO:0000256" key="2">
    <source>
        <dbReference type="ARBA" id="ARBA00022827"/>
    </source>
</evidence>
<keyword evidence="2 5" id="KW-0274">FAD</keyword>
<evidence type="ECO:0000313" key="8">
    <source>
        <dbReference type="Proteomes" id="UP000031838"/>
    </source>
</evidence>
<comment type="subcellular location">
    <subcellularLocation>
        <location evidence="5">Cytoplasm</location>
    </subcellularLocation>
</comment>
<keyword evidence="4 5" id="KW-0503">Monooxygenase</keyword>
<dbReference type="EMBL" id="CP002580">
    <property type="protein sequence ID" value="AJK45873.1"/>
    <property type="molecule type" value="Genomic_DNA"/>
</dbReference>
<dbReference type="Gene3D" id="3.50.50.60">
    <property type="entry name" value="FAD/NAD(P)-binding domain"/>
    <property type="match status" value="1"/>
</dbReference>
<comment type="domain">
    <text evidence="5">Consists of an N-terminal FAD-binding domain with a Rossman fold and a C-terminal substrate-binding domain.</text>
</comment>
<dbReference type="GO" id="GO:0004497">
    <property type="term" value="F:monooxygenase activity"/>
    <property type="evidence" value="ECO:0007669"/>
    <property type="project" value="UniProtKB-UniRule"/>
</dbReference>
<dbReference type="RefSeq" id="WP_042624520.1">
    <property type="nucleotide sequence ID" value="NZ_CP002580.1"/>
</dbReference>
<comment type="cofactor">
    <cofactor evidence="5">
        <name>FAD</name>
        <dbReference type="ChEBI" id="CHEBI:57692"/>
    </cofactor>
</comment>
<evidence type="ECO:0000256" key="4">
    <source>
        <dbReference type="ARBA" id="ARBA00023033"/>
    </source>
</evidence>
<evidence type="ECO:0000259" key="6">
    <source>
        <dbReference type="Pfam" id="PF01494"/>
    </source>
</evidence>
<reference evidence="8" key="1">
    <citation type="submission" date="2011-03" db="EMBL/GenBank/DDBJ databases">
        <authorList>
            <person name="Voget S."/>
            <person name="Streit W.R."/>
            <person name="Jaeger K.E."/>
            <person name="Daniel R."/>
        </authorList>
    </citation>
    <scope>NUCLEOTIDE SEQUENCE [LARGE SCALE GENOMIC DNA]</scope>
    <source>
        <strain evidence="8">PG1</strain>
    </source>
</reference>
<dbReference type="GO" id="GO:0046677">
    <property type="term" value="P:response to antibiotic"/>
    <property type="evidence" value="ECO:0007669"/>
    <property type="project" value="InterPro"/>
</dbReference>
<keyword evidence="3 5" id="KW-0560">Oxidoreductase</keyword>
<sequence length="381" mass="39393">MTISIAIVGAGLGGLTLARVLHVHGIAATVYEADASADARPQGGMLDIHEHNGQRALKAAGLFERFVTLIHPGGQATRVLDRHGTVLFDQPDDGTGGRPEVSRGALRQLLLDALPAGTVRWGHKLVAASPLGGGRHALRFADGSTASADLLVGADGAWSKVRALVCAAQPAYAGVSLVETWLIDADTRHPASARMVGGGALFALAPGRGILAHREPGGVLHTYVELRKPKDWLDAIDFGDPAAARAAVAAEFADWAPALTALVTAGDAAPVPRPVHALPAAHRWPRTPGVTLLGDAAHLMLPSGEGANLAMFDGAELARALVTHRGNVETALAAHEAAMFPRSAAEAAQAEDLLEVCLGAGAPRSLVEFFTRHPSAPRATS</sequence>
<dbReference type="InterPro" id="IPR002938">
    <property type="entry name" value="FAD-bd"/>
</dbReference>
<dbReference type="GO" id="GO:0005737">
    <property type="term" value="C:cytoplasm"/>
    <property type="evidence" value="ECO:0007669"/>
    <property type="project" value="UniProtKB-SubCell"/>
</dbReference>
<comment type="function">
    <text evidence="5">An FAD-requiring monooxygenase active on some tetracycline antibiotic derivatives, which leads to their inactivation. Hydroxylates carbon 11a of tetracycline and some analogs.</text>
</comment>
<evidence type="ECO:0000256" key="1">
    <source>
        <dbReference type="ARBA" id="ARBA00022630"/>
    </source>
</evidence>
<feature type="binding site" evidence="5">
    <location>
        <position position="103"/>
    </location>
    <ligand>
        <name>FAD</name>
        <dbReference type="ChEBI" id="CHEBI:57692"/>
    </ligand>
</feature>
<dbReference type="EC" id="1.14.13.-" evidence="5"/>
<feature type="binding site" evidence="5">
    <location>
        <position position="47"/>
    </location>
    <ligand>
        <name>FAD</name>
        <dbReference type="ChEBI" id="CHEBI:57692"/>
    </ligand>
</feature>
<dbReference type="SUPFAM" id="SSF51905">
    <property type="entry name" value="FAD/NAD(P)-binding domain"/>
    <property type="match status" value="1"/>
</dbReference>
<name>A0A0B6RR87_BURPL</name>
<dbReference type="KEGG" id="bgp:BGL_1c13530"/>
<keyword evidence="1 5" id="KW-0285">Flavoprotein</keyword>
<dbReference type="InterPro" id="IPR043683">
    <property type="entry name" value="TetX_monooxygenase"/>
</dbReference>
<comment type="catalytic activity">
    <reaction evidence="5">
        <text>a tetracycline + NADPH + O2 + H(+) = an 11a-hydroxytetracycline + NADP(+) + H2O</text>
        <dbReference type="Rhea" id="RHEA:61444"/>
        <dbReference type="ChEBI" id="CHEBI:15377"/>
        <dbReference type="ChEBI" id="CHEBI:15378"/>
        <dbReference type="ChEBI" id="CHEBI:15379"/>
        <dbReference type="ChEBI" id="CHEBI:57783"/>
        <dbReference type="ChEBI" id="CHEBI:58349"/>
        <dbReference type="ChEBI" id="CHEBI:144644"/>
        <dbReference type="ChEBI" id="CHEBI:144645"/>
    </reaction>
</comment>
<dbReference type="PRINTS" id="PR00420">
    <property type="entry name" value="RNGMNOXGNASE"/>
</dbReference>
<dbReference type="InterPro" id="IPR036188">
    <property type="entry name" value="FAD/NAD-bd_sf"/>
</dbReference>
<dbReference type="PANTHER" id="PTHR46972:SF1">
    <property type="entry name" value="FAD DEPENDENT OXIDOREDUCTASE DOMAIN-CONTAINING PROTEIN"/>
    <property type="match status" value="1"/>
</dbReference>
<dbReference type="Proteomes" id="UP000031838">
    <property type="component" value="Chromosome 1"/>
</dbReference>
<dbReference type="AlphaFoldDB" id="A0A0B6RR87"/>
<protein>
    <recommendedName>
        <fullName evidence="5">Flavin-dependent monooxygenase</fullName>
    </recommendedName>
    <alternativeName>
        <fullName evidence="5">TetX monooxygenase</fullName>
        <shortName evidence="5">TetX</shortName>
        <ecNumber evidence="5">1.14.13.-</ecNumber>
    </alternativeName>
</protein>
<keyword evidence="5" id="KW-0547">Nucleotide-binding</keyword>
<evidence type="ECO:0000313" key="7">
    <source>
        <dbReference type="EMBL" id="AJK45873.1"/>
    </source>
</evidence>
<accession>A0A0B6RR87</accession>
<organism evidence="7 8">
    <name type="scientific">Burkholderia plantarii</name>
    <dbReference type="NCBI Taxonomy" id="41899"/>
    <lineage>
        <taxon>Bacteria</taxon>
        <taxon>Pseudomonadati</taxon>
        <taxon>Pseudomonadota</taxon>
        <taxon>Betaproteobacteria</taxon>
        <taxon>Burkholderiales</taxon>
        <taxon>Burkholderiaceae</taxon>
        <taxon>Burkholderia</taxon>
    </lineage>
</organism>
<reference evidence="7 8" key="2">
    <citation type="journal article" date="2016" name="Appl. Microbiol. Biotechnol.">
        <title>Mutations improving production and secretion of extracellular lipase by Burkholderia glumae PG1.</title>
        <authorList>
            <person name="Knapp A."/>
            <person name="Voget S."/>
            <person name="Gao R."/>
            <person name="Zaburannyi N."/>
            <person name="Krysciak D."/>
            <person name="Breuer M."/>
            <person name="Hauer B."/>
            <person name="Streit W.R."/>
            <person name="Muller R."/>
            <person name="Daniel R."/>
            <person name="Jaeger K.E."/>
        </authorList>
    </citation>
    <scope>NUCLEOTIDE SEQUENCE [LARGE SCALE GENOMIC DNA]</scope>
    <source>
        <strain evidence="7 8">PG1</strain>
    </source>
</reference>
<dbReference type="GO" id="GO:0071949">
    <property type="term" value="F:FAD binding"/>
    <property type="evidence" value="ECO:0007669"/>
    <property type="project" value="InterPro"/>
</dbReference>
<dbReference type="Pfam" id="PF01494">
    <property type="entry name" value="FAD_binding_3"/>
    <property type="match status" value="1"/>
</dbReference>
<dbReference type="HOGENOM" id="CLU_009665_4_0_4"/>